<dbReference type="Proteomes" id="UP001207337">
    <property type="component" value="Unassembled WGS sequence"/>
</dbReference>
<keyword evidence="2" id="KW-1185">Reference proteome</keyword>
<evidence type="ECO:0000313" key="2">
    <source>
        <dbReference type="Proteomes" id="UP001207337"/>
    </source>
</evidence>
<comment type="caution">
    <text evidence="1">The sequence shown here is derived from an EMBL/GenBank/DDBJ whole genome shotgun (WGS) entry which is preliminary data.</text>
</comment>
<protein>
    <submittedName>
        <fullName evidence="1">Uncharacterized protein</fullName>
    </submittedName>
</protein>
<gene>
    <name evidence="1" type="ORF">LQ318_07130</name>
</gene>
<name>A0ABT3PXT2_9BACT</name>
<evidence type="ECO:0000313" key="1">
    <source>
        <dbReference type="EMBL" id="MCW9712673.1"/>
    </source>
</evidence>
<dbReference type="RefSeq" id="WP_265788788.1">
    <property type="nucleotide sequence ID" value="NZ_BAABRS010000001.1"/>
</dbReference>
<reference evidence="1 2" key="1">
    <citation type="submission" date="2021-11" db="EMBL/GenBank/DDBJ databases">
        <title>Aliifidinibius sp. nov., a new bacterium isolated from saline soil.</title>
        <authorList>
            <person name="Galisteo C."/>
            <person name="De La Haba R."/>
            <person name="Sanchez-Porro C."/>
            <person name="Ventosa A."/>
        </authorList>
    </citation>
    <scope>NUCLEOTIDE SEQUENCE [LARGE SCALE GENOMIC DNA]</scope>
    <source>
        <strain evidence="1 2">KACC 190600</strain>
    </source>
</reference>
<organism evidence="1 2">
    <name type="scientific">Fodinibius salicampi</name>
    <dbReference type="NCBI Taxonomy" id="1920655"/>
    <lineage>
        <taxon>Bacteria</taxon>
        <taxon>Pseudomonadati</taxon>
        <taxon>Balneolota</taxon>
        <taxon>Balneolia</taxon>
        <taxon>Balneolales</taxon>
        <taxon>Balneolaceae</taxon>
        <taxon>Fodinibius</taxon>
    </lineage>
</organism>
<proteinExistence type="predicted"/>
<sequence length="80" mass="9222">MNKHNKLLENKFSHAKEDLLYNSGGDVMWSLFRTQSDGVTIYYHGTDNFHIISGKKAKFFSLEEIAEKWDAGIQELVEIS</sequence>
<dbReference type="EMBL" id="JAJNDC010000001">
    <property type="protein sequence ID" value="MCW9712673.1"/>
    <property type="molecule type" value="Genomic_DNA"/>
</dbReference>
<accession>A0ABT3PXT2</accession>